<dbReference type="InterPro" id="IPR029063">
    <property type="entry name" value="SAM-dependent_MTases_sf"/>
</dbReference>
<evidence type="ECO:0000256" key="2">
    <source>
        <dbReference type="ARBA" id="ARBA00022603"/>
    </source>
</evidence>
<accession>A0A1S1HIH1</accession>
<proteinExistence type="inferred from homology"/>
<comment type="similarity">
    <text evidence="1">Belongs to the methyltransferase superfamily.</text>
</comment>
<keyword evidence="6" id="KW-1185">Reference proteome</keyword>
<evidence type="ECO:0000313" key="5">
    <source>
        <dbReference type="EMBL" id="OHT21877.1"/>
    </source>
</evidence>
<dbReference type="PANTHER" id="PTHR44942">
    <property type="entry name" value="METHYLTRANSF_11 DOMAIN-CONTAINING PROTEIN"/>
    <property type="match status" value="1"/>
</dbReference>
<protein>
    <recommendedName>
        <fullName evidence="4">Methyltransferase type 11 domain-containing protein</fullName>
    </recommendedName>
</protein>
<reference evidence="5 6" key="1">
    <citation type="submission" date="2016-09" db="EMBL/GenBank/DDBJ databases">
        <title>Metabolic pathway, cell adaptation mechanisms and a novel monoxygenase revealed through proteogenomic-transcription analysis of a Sphingomonas haloaromaticamans strain degrading the fungicide ortho-phenylphenol.</title>
        <authorList>
            <person name="Perruchon C."/>
            <person name="Papadopoulou E.S."/>
            <person name="Rousidou C."/>
            <person name="Vasileiadis S."/>
            <person name="Tanou G."/>
            <person name="Amoutzias G."/>
            <person name="Molassiotis A."/>
            <person name="Karpouzas D.G."/>
        </authorList>
    </citation>
    <scope>NUCLEOTIDE SEQUENCE [LARGE SCALE GENOMIC DNA]</scope>
    <source>
        <strain evidence="5 6">P3</strain>
    </source>
</reference>
<evidence type="ECO:0000256" key="1">
    <source>
        <dbReference type="ARBA" id="ARBA00008361"/>
    </source>
</evidence>
<dbReference type="GO" id="GO:0008757">
    <property type="term" value="F:S-adenosylmethionine-dependent methyltransferase activity"/>
    <property type="evidence" value="ECO:0007669"/>
    <property type="project" value="InterPro"/>
</dbReference>
<dbReference type="Proteomes" id="UP000179467">
    <property type="component" value="Unassembled WGS sequence"/>
</dbReference>
<dbReference type="PANTHER" id="PTHR44942:SF4">
    <property type="entry name" value="METHYLTRANSFERASE TYPE 11 DOMAIN-CONTAINING PROTEIN"/>
    <property type="match status" value="1"/>
</dbReference>
<dbReference type="SUPFAM" id="SSF53335">
    <property type="entry name" value="S-adenosyl-L-methionine-dependent methyltransferases"/>
    <property type="match status" value="1"/>
</dbReference>
<dbReference type="GO" id="GO:0032259">
    <property type="term" value="P:methylation"/>
    <property type="evidence" value="ECO:0007669"/>
    <property type="project" value="UniProtKB-KW"/>
</dbReference>
<evidence type="ECO:0000256" key="3">
    <source>
        <dbReference type="ARBA" id="ARBA00022679"/>
    </source>
</evidence>
<evidence type="ECO:0000259" key="4">
    <source>
        <dbReference type="Pfam" id="PF08241"/>
    </source>
</evidence>
<dbReference type="Pfam" id="PF08241">
    <property type="entry name" value="Methyltransf_11"/>
    <property type="match status" value="1"/>
</dbReference>
<keyword evidence="3" id="KW-0808">Transferase</keyword>
<dbReference type="OrthoDB" id="9777830at2"/>
<evidence type="ECO:0000313" key="6">
    <source>
        <dbReference type="Proteomes" id="UP000179467"/>
    </source>
</evidence>
<sequence>MPSIHDAAARGYSARAETYRSGRPDYPAEVAGWLRDVIGLAPGRVVVDLGAGTGKFLPWLRGTGARTIAVEPVAAMRDKLAADNPDIECLAGTAEAIPLPPASADAVICAQSFHWFANAAALAEIRRVLAPGGMLGLIWNARDESVDWVARLSAITDAHQGDAPRYKSGAWRSLFPAEGFAAVGEAHFRHAHIGPADQVVLDRTLSTSFIAALPPAGQEAVAARVRALIASTPALAGEETAFPYETAAFAFRKTD</sequence>
<comment type="caution">
    <text evidence="5">The sequence shown here is derived from an EMBL/GenBank/DDBJ whole genome shotgun (WGS) entry which is preliminary data.</text>
</comment>
<dbReference type="InterPro" id="IPR051052">
    <property type="entry name" value="Diverse_substrate_MTase"/>
</dbReference>
<dbReference type="InterPro" id="IPR013216">
    <property type="entry name" value="Methyltransf_11"/>
</dbReference>
<name>A0A1S1HIH1_9SPHN</name>
<feature type="domain" description="Methyltransferase type 11" evidence="4">
    <location>
        <begin position="47"/>
        <end position="135"/>
    </location>
</feature>
<dbReference type="Gene3D" id="3.40.50.150">
    <property type="entry name" value="Vaccinia Virus protein VP39"/>
    <property type="match status" value="1"/>
</dbReference>
<gene>
    <name evidence="5" type="ORF">BHE75_03889</name>
</gene>
<dbReference type="AlphaFoldDB" id="A0A1S1HIH1"/>
<dbReference type="CDD" id="cd02440">
    <property type="entry name" value="AdoMet_MTases"/>
    <property type="match status" value="1"/>
</dbReference>
<organism evidence="5 6">
    <name type="scientific">Edaphosphingomonas haloaromaticamans</name>
    <dbReference type="NCBI Taxonomy" id="653954"/>
    <lineage>
        <taxon>Bacteria</taxon>
        <taxon>Pseudomonadati</taxon>
        <taxon>Pseudomonadota</taxon>
        <taxon>Alphaproteobacteria</taxon>
        <taxon>Sphingomonadales</taxon>
        <taxon>Rhizorhabdaceae</taxon>
        <taxon>Edaphosphingomonas</taxon>
    </lineage>
</organism>
<dbReference type="RefSeq" id="WP_070934848.1">
    <property type="nucleotide sequence ID" value="NZ_MIPT01000001.1"/>
</dbReference>
<dbReference type="EMBL" id="MIPT01000001">
    <property type="protein sequence ID" value="OHT21877.1"/>
    <property type="molecule type" value="Genomic_DNA"/>
</dbReference>
<keyword evidence="2" id="KW-0489">Methyltransferase</keyword>